<sequence>MTWIGVSDHNDGWFSLKGAAGAQDTDENIRPDSLLPRGTLLVETRLSPENRPQTLLAFRRSHPWAGTFSLQALPDGGIVLIEAQGNDTRTAVLPCPYNDRTDIVRLTYSWDAPGRTGRLSIERPQPNSTHSVMLPNSRPMVLDDLSEIMLGRGHREMDREVTFAAVSDKIEPVGPMPGLTAHTSLLTSLGEKPVHRIRRGDLVITDRGEQVPVLHVVRRTVPARGSFHPIRLRAGYFGLTRDIAVSPNQKLVLRGSDVEYMFGREAVLVPARHLLNNISAFWAKGPEMVTYYQVLLPGHDAVMASGCALSSLLIGRIRRKPEALAASVLAGLDRARLPEHAQPAWPILKPFEAITLASSRAA</sequence>
<evidence type="ECO:0000313" key="4">
    <source>
        <dbReference type="EMBL" id="QEW28815.1"/>
    </source>
</evidence>
<dbReference type="Proteomes" id="UP000325785">
    <property type="component" value="Chromosome"/>
</dbReference>
<dbReference type="OrthoDB" id="6305173at2"/>
<keyword evidence="5" id="KW-1185">Reference proteome</keyword>
<evidence type="ECO:0000259" key="2">
    <source>
        <dbReference type="Pfam" id="PF13403"/>
    </source>
</evidence>
<proteinExistence type="predicted"/>
<dbReference type="STRING" id="540747.SAMN04488031_102847"/>
<evidence type="ECO:0000313" key="5">
    <source>
        <dbReference type="Proteomes" id="UP000051401"/>
    </source>
</evidence>
<evidence type="ECO:0000313" key="6">
    <source>
        <dbReference type="Proteomes" id="UP000325785"/>
    </source>
</evidence>
<dbReference type="EMBL" id="LAXI01000001">
    <property type="protein sequence ID" value="KRS19821.1"/>
    <property type="molecule type" value="Genomic_DNA"/>
</dbReference>
<dbReference type="Proteomes" id="UP000051401">
    <property type="component" value="Unassembled WGS sequence"/>
</dbReference>
<dbReference type="AlphaFoldDB" id="A0A0T5PF58"/>
<dbReference type="EMBL" id="CP031598">
    <property type="protein sequence ID" value="QEW28815.1"/>
    <property type="molecule type" value="Genomic_DNA"/>
</dbReference>
<dbReference type="KEGG" id="rid:RIdsm_04655"/>
<dbReference type="InterPro" id="IPR036844">
    <property type="entry name" value="Hint_dom_sf"/>
</dbReference>
<feature type="region of interest" description="Disordered" evidence="1">
    <location>
        <begin position="117"/>
        <end position="136"/>
    </location>
</feature>
<feature type="domain" description="Hedgehog/Intein (Hint)" evidence="2">
    <location>
        <begin position="178"/>
        <end position="315"/>
    </location>
</feature>
<protein>
    <recommendedName>
        <fullName evidence="2">Hedgehog/Intein (Hint) domain-containing protein</fullName>
    </recommendedName>
</protein>
<dbReference type="Pfam" id="PF13403">
    <property type="entry name" value="Hint_2"/>
    <property type="match status" value="1"/>
</dbReference>
<reference evidence="4 6" key="2">
    <citation type="submission" date="2018-08" db="EMBL/GenBank/DDBJ databases">
        <title>Genetic Globetrotter - A new plasmid hitch-hiking vast phylogenetic and geographic distances.</title>
        <authorList>
            <person name="Vollmers J."/>
            <person name="Petersen J."/>
        </authorList>
    </citation>
    <scope>NUCLEOTIDE SEQUENCE [LARGE SCALE GENOMIC DNA]</scope>
    <source>
        <strain evidence="4 6">DSM 26383</strain>
    </source>
</reference>
<evidence type="ECO:0000313" key="3">
    <source>
        <dbReference type="EMBL" id="KRS19821.1"/>
    </source>
</evidence>
<evidence type="ECO:0000256" key="1">
    <source>
        <dbReference type="SAM" id="MobiDB-lite"/>
    </source>
</evidence>
<reference evidence="3 5" key="1">
    <citation type="submission" date="2015-04" db="EMBL/GenBank/DDBJ databases">
        <title>The draft genome sequence of Roseovarius indicus B108T.</title>
        <authorList>
            <person name="Li G."/>
            <person name="Lai Q."/>
            <person name="Shao Z."/>
            <person name="Yan P."/>
        </authorList>
    </citation>
    <scope>NUCLEOTIDE SEQUENCE [LARGE SCALE GENOMIC DNA]</scope>
    <source>
        <strain evidence="3 5">B108</strain>
    </source>
</reference>
<gene>
    <name evidence="4" type="ORF">RIdsm_04655</name>
    <name evidence="3" type="ORF">XM52_03055</name>
</gene>
<organism evidence="3 5">
    <name type="scientific">Roseovarius indicus</name>
    <dbReference type="NCBI Taxonomy" id="540747"/>
    <lineage>
        <taxon>Bacteria</taxon>
        <taxon>Pseudomonadati</taxon>
        <taxon>Pseudomonadota</taxon>
        <taxon>Alphaproteobacteria</taxon>
        <taxon>Rhodobacterales</taxon>
        <taxon>Roseobacteraceae</taxon>
        <taxon>Roseovarius</taxon>
    </lineage>
</organism>
<accession>A0A0T5PF58</accession>
<dbReference type="SUPFAM" id="SSF51294">
    <property type="entry name" value="Hedgehog/intein (Hint) domain"/>
    <property type="match status" value="1"/>
</dbReference>
<dbReference type="InterPro" id="IPR028992">
    <property type="entry name" value="Hedgehog/Intein_dom"/>
</dbReference>
<dbReference type="RefSeq" id="WP_057813106.1">
    <property type="nucleotide sequence ID" value="NZ_CP031598.1"/>
</dbReference>
<dbReference type="PATRIC" id="fig|540747.5.peg.625"/>
<name>A0A0T5PF58_9RHOB</name>